<keyword evidence="3" id="KW-1185">Reference proteome</keyword>
<protein>
    <recommendedName>
        <fullName evidence="4">F-box domain-containing protein</fullName>
    </recommendedName>
</protein>
<accession>A0ABR2URG6</accession>
<evidence type="ECO:0000313" key="3">
    <source>
        <dbReference type="Proteomes" id="UP001408356"/>
    </source>
</evidence>
<evidence type="ECO:0000313" key="2">
    <source>
        <dbReference type="EMBL" id="KAK9417263.1"/>
    </source>
</evidence>
<feature type="compositionally biased region" description="Polar residues" evidence="1">
    <location>
        <begin position="18"/>
        <end position="30"/>
    </location>
</feature>
<evidence type="ECO:0000256" key="1">
    <source>
        <dbReference type="SAM" id="MobiDB-lite"/>
    </source>
</evidence>
<proteinExistence type="predicted"/>
<gene>
    <name evidence="2" type="ORF">SUNI508_08843</name>
</gene>
<evidence type="ECO:0008006" key="4">
    <source>
        <dbReference type="Google" id="ProtNLM"/>
    </source>
</evidence>
<organism evidence="2 3">
    <name type="scientific">Seiridium unicorne</name>
    <dbReference type="NCBI Taxonomy" id="138068"/>
    <lineage>
        <taxon>Eukaryota</taxon>
        <taxon>Fungi</taxon>
        <taxon>Dikarya</taxon>
        <taxon>Ascomycota</taxon>
        <taxon>Pezizomycotina</taxon>
        <taxon>Sordariomycetes</taxon>
        <taxon>Xylariomycetidae</taxon>
        <taxon>Amphisphaeriales</taxon>
        <taxon>Sporocadaceae</taxon>
        <taxon>Seiridium</taxon>
    </lineage>
</organism>
<comment type="caution">
    <text evidence="2">The sequence shown here is derived from an EMBL/GenBank/DDBJ whole genome shotgun (WGS) entry which is preliminary data.</text>
</comment>
<feature type="region of interest" description="Disordered" evidence="1">
    <location>
        <begin position="1"/>
        <end position="68"/>
    </location>
</feature>
<reference evidence="2 3" key="1">
    <citation type="journal article" date="2024" name="J. Plant Pathol.">
        <title>Sequence and assembly of the genome of Seiridium unicorne, isolate CBS 538.82, causal agent of cypress canker disease.</title>
        <authorList>
            <person name="Scali E."/>
            <person name="Rocca G.D."/>
            <person name="Danti R."/>
            <person name="Garbelotto M."/>
            <person name="Barberini S."/>
            <person name="Baroncelli R."/>
            <person name="Emiliani G."/>
        </authorList>
    </citation>
    <scope>NUCLEOTIDE SEQUENCE [LARGE SCALE GENOMIC DNA]</scope>
    <source>
        <strain evidence="2 3">BM-138-508</strain>
    </source>
</reference>
<dbReference type="Proteomes" id="UP001408356">
    <property type="component" value="Unassembled WGS sequence"/>
</dbReference>
<dbReference type="EMBL" id="JARVKF010000399">
    <property type="protein sequence ID" value="KAK9417263.1"/>
    <property type="molecule type" value="Genomic_DNA"/>
</dbReference>
<name>A0ABR2URG6_9PEZI</name>
<sequence length="438" mass="49459">MPRATGKTSGPDKILRSARSSGVQKSSTPLAPSERRTRSARVEGQYSEVKAKPRPATSAKPKTNLPSYTSYLRRSQQEVSSDPNQRTGLFAVPVEITREVASHLSPAHAVCLTLTCKLALQTLGTSSWNHESVRQRWHLDPLTNICQRTALLELLVRDLQHQDMVYCERCNSIHGSLKKPSDHRETKLTKYCWGQDAAIEYPRSELGGYSLVFDHIKQVFETTAPNSSLEVEYLCGTYEIPHPNFHCTISTSGRRLNGNLVVQHEYAFQSQSSKTPLKLNDVLDLPLRVCPHQSTTVVAPTEARYAKNQLNSPLFTYSIACAFPVAQRTGVPRRNNFRNPTPLEEQMLVAIDTGDNPVLRCRCCPTKWKVEYADGSASRALGGHELKVTVWHCFYNELYRAAKVWPWFVRRGAMNLGKSKMNTEFWSQTRSFVDFEVE</sequence>